<dbReference type="PROSITE" id="PS50893">
    <property type="entry name" value="ABC_TRANSPORTER_2"/>
    <property type="match status" value="1"/>
</dbReference>
<dbReference type="PROSITE" id="PS00211">
    <property type="entry name" value="ABC_TRANSPORTER_1"/>
    <property type="match status" value="1"/>
</dbReference>
<dbReference type="Pfam" id="PF00005">
    <property type="entry name" value="ABC_tran"/>
    <property type="match status" value="1"/>
</dbReference>
<feature type="domain" description="ABC transporter" evidence="3">
    <location>
        <begin position="4"/>
        <end position="237"/>
    </location>
</feature>
<dbReference type="EMBL" id="FOMJ01000005">
    <property type="protein sequence ID" value="SFD48503.1"/>
    <property type="molecule type" value="Genomic_DNA"/>
</dbReference>
<evidence type="ECO:0000256" key="1">
    <source>
        <dbReference type="ARBA" id="ARBA00022741"/>
    </source>
</evidence>
<name>A0A1I1SX42_9GAMM</name>
<dbReference type="Proteomes" id="UP000198611">
    <property type="component" value="Unassembled WGS sequence"/>
</dbReference>
<dbReference type="SUPFAM" id="SSF52540">
    <property type="entry name" value="P-loop containing nucleoside triphosphate hydrolases"/>
    <property type="match status" value="1"/>
</dbReference>
<dbReference type="GO" id="GO:0005524">
    <property type="term" value="F:ATP binding"/>
    <property type="evidence" value="ECO:0007669"/>
    <property type="project" value="UniProtKB-KW"/>
</dbReference>
<evidence type="ECO:0000313" key="4">
    <source>
        <dbReference type="EMBL" id="SFD48503.1"/>
    </source>
</evidence>
<evidence type="ECO:0000313" key="5">
    <source>
        <dbReference type="Proteomes" id="UP000198611"/>
    </source>
</evidence>
<dbReference type="GO" id="GO:0016887">
    <property type="term" value="F:ATP hydrolysis activity"/>
    <property type="evidence" value="ECO:0007669"/>
    <property type="project" value="InterPro"/>
</dbReference>
<proteinExistence type="predicted"/>
<accession>A0A1I1SX42</accession>
<organism evidence="4 5">
    <name type="scientific">Thiohalospira halophila DSM 15071</name>
    <dbReference type="NCBI Taxonomy" id="1123397"/>
    <lineage>
        <taxon>Bacteria</taxon>
        <taxon>Pseudomonadati</taxon>
        <taxon>Pseudomonadota</taxon>
        <taxon>Gammaproteobacteria</taxon>
        <taxon>Thiohalospirales</taxon>
        <taxon>Thiohalospiraceae</taxon>
        <taxon>Thiohalospira</taxon>
    </lineage>
</organism>
<evidence type="ECO:0000259" key="3">
    <source>
        <dbReference type="PROSITE" id="PS50893"/>
    </source>
</evidence>
<keyword evidence="2 4" id="KW-0067">ATP-binding</keyword>
<dbReference type="AlphaFoldDB" id="A0A1I1SX42"/>
<dbReference type="InterPro" id="IPR003439">
    <property type="entry name" value="ABC_transporter-like_ATP-bd"/>
</dbReference>
<dbReference type="PANTHER" id="PTHR42794">
    <property type="entry name" value="HEMIN IMPORT ATP-BINDING PROTEIN HMUV"/>
    <property type="match status" value="1"/>
</dbReference>
<dbReference type="InterPro" id="IPR017871">
    <property type="entry name" value="ABC_transporter-like_CS"/>
</dbReference>
<dbReference type="PANTHER" id="PTHR42794:SF2">
    <property type="entry name" value="ABC TRANSPORTER ATP-BINDING PROTEIN"/>
    <property type="match status" value="1"/>
</dbReference>
<dbReference type="CDD" id="cd03214">
    <property type="entry name" value="ABC_Iron-Siderophores_B12_Hemin"/>
    <property type="match status" value="1"/>
</dbReference>
<keyword evidence="5" id="KW-1185">Reference proteome</keyword>
<keyword evidence="1" id="KW-0547">Nucleotide-binding</keyword>
<dbReference type="STRING" id="1123397.SAMN05660831_01759"/>
<protein>
    <submittedName>
        <fullName evidence="4">Iron complex transport system ATP-binding protein</fullName>
    </submittedName>
</protein>
<sequence>MNQLTCHDLTVTIGGRTVVEGLELAVEPGQTWAILGPNGAGKTTLLHTLAGLRPATAGEVRVDGEPLDHLPRRRLARRLGLLLQDPDPGFAGTVLEATVAGRHPHLGAWSMEGEADYRLAREALATMGLAELAGRDPATLSGGERQRLALATLFTQDVPLELLDEPTSHLDPGRQIGVLEALAARPDRGRMLSLHDANLAVRFCDHALLLYPGEGACAGPLEAVVNERTLGRLYGRDMVRLEGPHGPVFIPA</sequence>
<dbReference type="InterPro" id="IPR003593">
    <property type="entry name" value="AAA+_ATPase"/>
</dbReference>
<dbReference type="Gene3D" id="3.40.50.300">
    <property type="entry name" value="P-loop containing nucleotide triphosphate hydrolases"/>
    <property type="match status" value="1"/>
</dbReference>
<dbReference type="OrthoDB" id="6461291at2"/>
<gene>
    <name evidence="4" type="ORF">SAMN05660831_01759</name>
</gene>
<dbReference type="RefSeq" id="WP_093428396.1">
    <property type="nucleotide sequence ID" value="NZ_FOMJ01000005.1"/>
</dbReference>
<evidence type="ECO:0000256" key="2">
    <source>
        <dbReference type="ARBA" id="ARBA00022840"/>
    </source>
</evidence>
<reference evidence="4 5" key="1">
    <citation type="submission" date="2016-10" db="EMBL/GenBank/DDBJ databases">
        <authorList>
            <person name="de Groot N.N."/>
        </authorList>
    </citation>
    <scope>NUCLEOTIDE SEQUENCE [LARGE SCALE GENOMIC DNA]</scope>
    <source>
        <strain evidence="4 5">HL3</strain>
    </source>
</reference>
<dbReference type="SMART" id="SM00382">
    <property type="entry name" value="AAA"/>
    <property type="match status" value="1"/>
</dbReference>
<dbReference type="InterPro" id="IPR027417">
    <property type="entry name" value="P-loop_NTPase"/>
</dbReference>